<keyword evidence="2" id="KW-0808">Transferase</keyword>
<dbReference type="InterPro" id="IPR016181">
    <property type="entry name" value="Acyl_CoA_acyltransferase"/>
</dbReference>
<reference evidence="2 3" key="1">
    <citation type="submission" date="2016-10" db="EMBL/GenBank/DDBJ databases">
        <authorList>
            <person name="de Groot N.N."/>
        </authorList>
    </citation>
    <scope>NUCLEOTIDE SEQUENCE [LARGE SCALE GENOMIC DNA]</scope>
    <source>
        <strain evidence="2 3">WG14</strain>
    </source>
</reference>
<dbReference type="InterPro" id="IPR000182">
    <property type="entry name" value="GNAT_dom"/>
</dbReference>
<dbReference type="EMBL" id="FMYV01000010">
    <property type="protein sequence ID" value="SDC86592.1"/>
    <property type="molecule type" value="Genomic_DNA"/>
</dbReference>
<dbReference type="PANTHER" id="PTHR43617">
    <property type="entry name" value="L-AMINO ACID N-ACETYLTRANSFERASE"/>
    <property type="match status" value="1"/>
</dbReference>
<dbReference type="RefSeq" id="WP_091405428.1">
    <property type="nucleotide sequence ID" value="NZ_FMYV01000010.1"/>
</dbReference>
<evidence type="ECO:0000259" key="1">
    <source>
        <dbReference type="PROSITE" id="PS51186"/>
    </source>
</evidence>
<name>A0A1G6Q2A5_9BACT</name>
<evidence type="ECO:0000313" key="3">
    <source>
        <dbReference type="Proteomes" id="UP000199322"/>
    </source>
</evidence>
<dbReference type="InterPro" id="IPR050276">
    <property type="entry name" value="MshD_Acetyltransferase"/>
</dbReference>
<gene>
    <name evidence="2" type="ORF">SAMN04488588_1965</name>
</gene>
<dbReference type="CDD" id="cd04301">
    <property type="entry name" value="NAT_SF"/>
    <property type="match status" value="1"/>
</dbReference>
<keyword evidence="3" id="KW-1185">Reference proteome</keyword>
<organism evidence="2 3">
    <name type="scientific">Geotoga petraea</name>
    <dbReference type="NCBI Taxonomy" id="28234"/>
    <lineage>
        <taxon>Bacteria</taxon>
        <taxon>Thermotogati</taxon>
        <taxon>Thermotogota</taxon>
        <taxon>Thermotogae</taxon>
        <taxon>Petrotogales</taxon>
        <taxon>Petrotogaceae</taxon>
        <taxon>Geotoga</taxon>
    </lineage>
</organism>
<dbReference type="Proteomes" id="UP000199322">
    <property type="component" value="Unassembled WGS sequence"/>
</dbReference>
<dbReference type="Pfam" id="PF00583">
    <property type="entry name" value="Acetyltransf_1"/>
    <property type="match status" value="1"/>
</dbReference>
<dbReference type="GO" id="GO:0016747">
    <property type="term" value="F:acyltransferase activity, transferring groups other than amino-acyl groups"/>
    <property type="evidence" value="ECO:0007669"/>
    <property type="project" value="InterPro"/>
</dbReference>
<dbReference type="Gene3D" id="3.40.630.30">
    <property type="match status" value="1"/>
</dbReference>
<feature type="domain" description="N-acetyltransferase" evidence="1">
    <location>
        <begin position="16"/>
        <end position="159"/>
    </location>
</feature>
<dbReference type="STRING" id="28234.SAMN04488588_1965"/>
<accession>A0A1G6Q2A5</accession>
<dbReference type="AlphaFoldDB" id="A0A1G6Q2A5"/>
<dbReference type="SUPFAM" id="SSF55729">
    <property type="entry name" value="Acyl-CoA N-acyltransferases (Nat)"/>
    <property type="match status" value="1"/>
</dbReference>
<proteinExistence type="predicted"/>
<dbReference type="PROSITE" id="PS51186">
    <property type="entry name" value="GNAT"/>
    <property type="match status" value="1"/>
</dbReference>
<sequence>MTENINNSNKGMIKMILLKEINEENFSKIVKMQKQEYVSPNVLSIAQAYLFPKAKPRAIYNEKNELVGFVMYGPEPDQNNQIWIWRLSIDIPFQGKGYGRATVKKVIENVLEEYPEEKQLWLSTNPNNERAINLYTSLGFKDTGKIVYDNESVFLYNLK</sequence>
<evidence type="ECO:0000313" key="2">
    <source>
        <dbReference type="EMBL" id="SDC86592.1"/>
    </source>
</evidence>
<protein>
    <submittedName>
        <fullName evidence="2">Diamine N-acetyltransferase</fullName>
    </submittedName>
</protein>